<dbReference type="Pfam" id="PF00028">
    <property type="entry name" value="Cadherin"/>
    <property type="match status" value="10"/>
</dbReference>
<organism evidence="12 13">
    <name type="scientific">Phrynosoma platyrhinos</name>
    <name type="common">Desert horned lizard</name>
    <dbReference type="NCBI Taxonomy" id="52577"/>
    <lineage>
        <taxon>Eukaryota</taxon>
        <taxon>Metazoa</taxon>
        <taxon>Chordata</taxon>
        <taxon>Craniata</taxon>
        <taxon>Vertebrata</taxon>
        <taxon>Euteleostomi</taxon>
        <taxon>Lepidosauria</taxon>
        <taxon>Squamata</taxon>
        <taxon>Bifurcata</taxon>
        <taxon>Unidentata</taxon>
        <taxon>Episquamata</taxon>
        <taxon>Toxicofera</taxon>
        <taxon>Iguania</taxon>
        <taxon>Phrynosomatidae</taxon>
        <taxon>Phrynosomatinae</taxon>
        <taxon>Phrynosoma</taxon>
    </lineage>
</organism>
<dbReference type="InterPro" id="IPR002126">
    <property type="entry name" value="Cadherin-like_dom"/>
</dbReference>
<dbReference type="InterPro" id="IPR013164">
    <property type="entry name" value="Cadherin_N"/>
</dbReference>
<dbReference type="SUPFAM" id="SSF49313">
    <property type="entry name" value="Cadherin-like"/>
    <property type="match status" value="11"/>
</dbReference>
<keyword evidence="2 10" id="KW-0812">Transmembrane</keyword>
<reference evidence="12 13" key="1">
    <citation type="journal article" date="2022" name="Gigascience">
        <title>A chromosome-level genome assembly and annotation of the desert horned lizard, Phrynosoma platyrhinos, provides insight into chromosomal rearrangements among reptiles.</title>
        <authorList>
            <person name="Koochekian N."/>
            <person name="Ascanio A."/>
            <person name="Farleigh K."/>
            <person name="Card D.C."/>
            <person name="Schield D.R."/>
            <person name="Castoe T.A."/>
            <person name="Jezkova T."/>
        </authorList>
    </citation>
    <scope>NUCLEOTIDE SEQUENCE [LARGE SCALE GENOMIC DNA]</scope>
    <source>
        <strain evidence="12">NK-2021</strain>
    </source>
</reference>
<feature type="domain" description="Cadherin" evidence="11">
    <location>
        <begin position="807"/>
        <end position="925"/>
    </location>
</feature>
<dbReference type="InterPro" id="IPR015919">
    <property type="entry name" value="Cadherin-like_sf"/>
</dbReference>
<protein>
    <recommendedName>
        <fullName evidence="11">Cadherin domain-containing protein</fullName>
    </recommendedName>
</protein>
<evidence type="ECO:0000256" key="10">
    <source>
        <dbReference type="SAM" id="Phobius"/>
    </source>
</evidence>
<dbReference type="Proteomes" id="UP000826234">
    <property type="component" value="Unassembled WGS sequence"/>
</dbReference>
<feature type="domain" description="Cadherin" evidence="11">
    <location>
        <begin position="130"/>
        <end position="234"/>
    </location>
</feature>
<evidence type="ECO:0000256" key="6">
    <source>
        <dbReference type="ARBA" id="ARBA00022989"/>
    </source>
</evidence>
<dbReference type="PROSITE" id="PS50268">
    <property type="entry name" value="CADHERIN_2"/>
    <property type="match status" value="12"/>
</dbReference>
<feature type="domain" description="Cadherin" evidence="11">
    <location>
        <begin position="926"/>
        <end position="1034"/>
    </location>
</feature>
<evidence type="ECO:0000256" key="5">
    <source>
        <dbReference type="ARBA" id="ARBA00022889"/>
    </source>
</evidence>
<keyword evidence="13" id="KW-1185">Reference proteome</keyword>
<evidence type="ECO:0000313" key="13">
    <source>
        <dbReference type="Proteomes" id="UP000826234"/>
    </source>
</evidence>
<evidence type="ECO:0000256" key="1">
    <source>
        <dbReference type="ARBA" id="ARBA00004167"/>
    </source>
</evidence>
<evidence type="ECO:0000256" key="4">
    <source>
        <dbReference type="ARBA" id="ARBA00022837"/>
    </source>
</evidence>
<name>A0ABQ7SLA0_PHRPL</name>
<dbReference type="InterPro" id="IPR032455">
    <property type="entry name" value="Cadherin_C"/>
</dbReference>
<keyword evidence="4 9" id="KW-0106">Calcium</keyword>
<feature type="domain" description="Cadherin" evidence="11">
    <location>
        <begin position="1245"/>
        <end position="1354"/>
    </location>
</feature>
<dbReference type="InterPro" id="IPR050174">
    <property type="entry name" value="Protocadherin/Cadherin-CA"/>
</dbReference>
<feature type="domain" description="Cadherin" evidence="11">
    <location>
        <begin position="1369"/>
        <end position="1464"/>
    </location>
</feature>
<evidence type="ECO:0000313" key="12">
    <source>
        <dbReference type="EMBL" id="KAH0618131.1"/>
    </source>
</evidence>
<keyword evidence="6 10" id="KW-1133">Transmembrane helix</keyword>
<comment type="subcellular location">
    <subcellularLocation>
        <location evidence="1">Membrane</location>
        <topology evidence="1">Single-pass membrane protein</topology>
    </subcellularLocation>
</comment>
<evidence type="ECO:0000259" key="11">
    <source>
        <dbReference type="PROSITE" id="PS50268"/>
    </source>
</evidence>
<dbReference type="PANTHER" id="PTHR24028:SF118">
    <property type="entry name" value="PROTOCADHERIN BETA-1"/>
    <property type="match status" value="1"/>
</dbReference>
<keyword evidence="7 10" id="KW-0472">Membrane</keyword>
<feature type="domain" description="Cadherin" evidence="11">
    <location>
        <begin position="1148"/>
        <end position="1244"/>
    </location>
</feature>
<feature type="domain" description="Cadherin" evidence="11">
    <location>
        <begin position="30"/>
        <end position="129"/>
    </location>
</feature>
<keyword evidence="5" id="KW-0130">Cell adhesion</keyword>
<keyword evidence="8" id="KW-0325">Glycoprotein</keyword>
<proteinExistence type="predicted"/>
<dbReference type="PANTHER" id="PTHR24028">
    <property type="entry name" value="CADHERIN-87A"/>
    <property type="match status" value="1"/>
</dbReference>
<feature type="domain" description="Cadherin" evidence="11">
    <location>
        <begin position="569"/>
        <end position="664"/>
    </location>
</feature>
<comment type="caution">
    <text evidence="12">The sequence shown here is derived from an EMBL/GenBank/DDBJ whole genome shotgun (WGS) entry which is preliminary data.</text>
</comment>
<keyword evidence="3" id="KW-0677">Repeat</keyword>
<evidence type="ECO:0000256" key="8">
    <source>
        <dbReference type="ARBA" id="ARBA00023180"/>
    </source>
</evidence>
<dbReference type="CDD" id="cd11304">
    <property type="entry name" value="Cadherin_repeat"/>
    <property type="match status" value="11"/>
</dbReference>
<gene>
    <name evidence="12" type="ORF">JD844_017117</name>
</gene>
<evidence type="ECO:0000256" key="3">
    <source>
        <dbReference type="ARBA" id="ARBA00022737"/>
    </source>
</evidence>
<dbReference type="SMART" id="SM00112">
    <property type="entry name" value="CA"/>
    <property type="match status" value="12"/>
</dbReference>
<dbReference type="Pfam" id="PF16492">
    <property type="entry name" value="Cadherin_C_2"/>
    <property type="match status" value="2"/>
</dbReference>
<dbReference type="Gene3D" id="2.60.40.60">
    <property type="entry name" value="Cadherins"/>
    <property type="match status" value="12"/>
</dbReference>
<feature type="transmembrane region" description="Helical" evidence="10">
    <location>
        <begin position="12"/>
        <end position="31"/>
    </location>
</feature>
<feature type="domain" description="Cadherin" evidence="11">
    <location>
        <begin position="235"/>
        <end position="339"/>
    </location>
</feature>
<evidence type="ECO:0000256" key="9">
    <source>
        <dbReference type="PROSITE-ProRule" id="PRU00043"/>
    </source>
</evidence>
<dbReference type="PRINTS" id="PR00205">
    <property type="entry name" value="CADHERIN"/>
</dbReference>
<dbReference type="PROSITE" id="PS00232">
    <property type="entry name" value="CADHERIN_1"/>
    <property type="match status" value="5"/>
</dbReference>
<sequence>MEDCFRNKGGRYIFLLLSVTEVLCVSIHYSVPEEKKSGSLVANVLKDLKLGIGELSARRAQLVSKSSKEFFHLDVHSGNLLINEKIDREALCGQIEPCLLLSQIVLQNPLKIYSIEMKVEDVNDNAPKFSTNDFQLEIPENVLPNTRFPLESAQDEDLRENSIQNYTLSPNEYFHLVIESKNDVHLILMKALDREREPQFGLTLIAVDGGVPQRTGTVHINITVLDINDNSPQFTQSEYKVKLKENCPQNTLVSKVEAKDLDYGSNAHITYSFHRMTEKIHTLFHLNERTGEITVLGEIDYEKETNYDIKIKAIDGGGLSGYCSILVEIEDVNDNAPKVSIISVNSPLPEDSLLETLVALFSVTDEDSGDNGKTVCSVTMNLPFILQATANNLYKLVIQSPLDRERISEYNVTITAMDLGSPRLTSARMIQVQISDVNDNTPVFEKSLFEMQMQENNIPGLLIGSVHAVDLDVEQNAKLTYSLLPGKVDVAPAASYISINSETGNIYAVRSLDYEQIKDFKVTVRATDSGTPPLTSDVAVLVVIADENDNAPFFLYPLQNSTSPCNELLPKMAEAGYLVTKVVAVDRDSGQNSWLSYELLKATDPGLFSIGAQNGEVKTRRPLTERDSSKQRLIIAVRDNGVPPQTSTATLNVLLVEGFSDPYLKVVDVHPQEHEDEGTLTMYLVICLASVSSVFLLCIISFVVIKSCKKDPRGTFIAAPPHFPPARPDIPENCTDSQSGSLSRNYQYDVCLTGGSLSSEFRFLRPLIPVFSVADPNILVNHNTSLVSQDQPEHLADSKSREQCKNEHNVYEMNIRATDGGGLFTFCKVILELVDENNNAPEDLKLRIGELSVRRAQLVSKSSKQYFLLDNHSGNLLINEKMDREALCGQIETCLLLSQIVLQSPLKIYNIEIKIEDVNDNAPKFSKDDFWLEIPETVPPNTRFPLETAQDEDLGENSIQNYTLSPNEHFSLSVENNIDGNKFVDLILEKPLDREKEPHFGLTLMAVDGGIPQRTGTIQININILDNNDNFPQFIQSEYKVRLKENSPRDTLVSKVEARDLDFGSNAQITYSFHRAPEKINNLFHLNEMTGEITVLGEIDYEKEASYDMNIKATDGGGLSGHCKVLVEVEDMNDNVPEVSVISNNSPLPEDSPLETLVVLFSINDKDSGENGRTLCSVDMNLPFALKMTGNYFYQLVIQSPLDREKTAEYNVTITATDQGSPRLTSTRIIHVQIADVNDNSPVFKYSSFEMQIQENNIPGLLIGSVHALDLDVEQNAKLIYSLLSGNVGDSPVASYISVNSETGNMYVLRSLDYEEIKDFKATVRATDSGTPPLSSDAIIHVIVIDENDNAPFFLYPLQNSTSPCNELLPKMAETGYLVTKVVAVDRDSGQNSWLSYELLKATDPGLFSIGAQNGEIKIRRPLTERDTSKQKLIIAVRDSGATPQTSTATLNILLVDGFSDPYLKVVDVRPQEHEDEGTLTMYLMICLASVSFVFLLCIASFVAIKMCKKEPGGTFIAAPPHFPPARPDIPENCTDSQSGSLSRNYQYDVCLTGGSLSSEFRFLRPLIPVFSVADPNISVNYKTSSGSQDVPECLDDHKSWEQVRE</sequence>
<feature type="domain" description="Cadherin" evidence="11">
    <location>
        <begin position="445"/>
        <end position="554"/>
    </location>
</feature>
<feature type="transmembrane region" description="Helical" evidence="10">
    <location>
        <begin position="1480"/>
        <end position="1505"/>
    </location>
</feature>
<accession>A0ABQ7SLA0</accession>
<evidence type="ECO:0000256" key="7">
    <source>
        <dbReference type="ARBA" id="ARBA00023136"/>
    </source>
</evidence>
<dbReference type="Pfam" id="PF08266">
    <property type="entry name" value="Cadherin_2"/>
    <property type="match status" value="2"/>
</dbReference>
<dbReference type="EMBL" id="JAIPUX010005289">
    <property type="protein sequence ID" value="KAH0618131.1"/>
    <property type="molecule type" value="Genomic_DNA"/>
</dbReference>
<evidence type="ECO:0000256" key="2">
    <source>
        <dbReference type="ARBA" id="ARBA00022692"/>
    </source>
</evidence>
<dbReference type="InterPro" id="IPR020894">
    <property type="entry name" value="Cadherin_CS"/>
</dbReference>
<feature type="domain" description="Cadherin" evidence="11">
    <location>
        <begin position="1035"/>
        <end position="1139"/>
    </location>
</feature>
<feature type="domain" description="Cadherin" evidence="11">
    <location>
        <begin position="348"/>
        <end position="444"/>
    </location>
</feature>